<keyword evidence="3" id="KW-0560">Oxidoreductase</keyword>
<dbReference type="InterPro" id="IPR045087">
    <property type="entry name" value="Cu-oxidase_fam"/>
</dbReference>
<dbReference type="InterPro" id="IPR011706">
    <property type="entry name" value="Cu-oxidase_C"/>
</dbReference>
<sequence>MWQREQREEGQEIESVTWRSIHGGRYMEVDTWRSKRVLCGCGRNTELRGASVCENDILLVDVMNRIPGQELAVHWRGQPQRETPVMDGVPMVTQCPVPSFTTFQYRFRASQAGTHLWHAHTNVATGQRVYSGISYFPNLCISSLISTRIASPSSGLKTPNVKSHSPMRVSLSAFVTKSPYAIVTHRSQVVEGLYGALVVRRPETTEPLRQLYDVDDSRYLVVFSDWGQAPAAQTLAGPAATLLVNGRAPLQDTEAHKTHLTMFPVRQGLRYRLRMAYTGSYSGCPIVVSVDGHQLQLIALDGSPVAPRLFSSVTLSPGERLDAVLHANQRNASYWLRASTNKKCAHPARDGLAVVRYEGADPVPVVGEISNSVDEPEHPGLHELIGEQRFAMFLASEGFQLACVVEVHIARCRPPSVLLNEKFLAHRGEEAYHERVQVVLSFQNSVDHACRSSSGKKMCLDEIKSATKMSPELSVPKVDTKLYLSYGLKRVHSSAPSLAGAPHMNNISFTYPPHPLISQRGDVKAELLCDESSVSRSCHEGSGVCECVHLISIPLDHTVEILLLHLGECTSLRSKCSDGLCDSPTTRRSLWTVADWHPGPLLFQLLHFSFTTHLCRNPLFPLALPRRLGGVTETIADGIAPTDGAEDEGDHVFHLHGQSFHVVGATQLERPVSLEEAKEKDTEGKLLRRNLVNPVLKDTVSIPHDGVLALRFKASNPGYWLLHVERLSYWMGGLAVVLHVGKDWNLPPLPSEFPTCGSWVLPEMSLMPVCKCAVPTCLLGDKDALVGTRDTSDAMAMSQAPSSVQANLCPKIGFRNLLLIVGLMAISVLIVVLISIVVLIAIAVLTIVLIAIVVLIAFAVLIVVLVAVLITSAVIIAVLIAGPIAIVVLIAIAVLLQC</sequence>
<dbReference type="Pfam" id="PF00394">
    <property type="entry name" value="Cu-oxidase"/>
    <property type="match status" value="1"/>
</dbReference>
<keyword evidence="5" id="KW-1133">Transmembrane helix</keyword>
<comment type="caution">
    <text evidence="9">The sequence shown here is derived from an EMBL/GenBank/DDBJ whole genome shotgun (WGS) entry which is preliminary data.</text>
</comment>
<keyword evidence="10" id="KW-1185">Reference proteome</keyword>
<evidence type="ECO:0000259" key="8">
    <source>
        <dbReference type="Pfam" id="PF07732"/>
    </source>
</evidence>
<evidence type="ECO:0000256" key="2">
    <source>
        <dbReference type="ARBA" id="ARBA00022723"/>
    </source>
</evidence>
<dbReference type="Gene3D" id="2.60.40.420">
    <property type="entry name" value="Cupredoxins - blue copper proteins"/>
    <property type="match status" value="4"/>
</dbReference>
<proteinExistence type="inferred from homology"/>
<evidence type="ECO:0000256" key="4">
    <source>
        <dbReference type="ARBA" id="ARBA00023008"/>
    </source>
</evidence>
<keyword evidence="5" id="KW-0812">Transmembrane</keyword>
<accession>A0ABQ9GMU9</accession>
<name>A0ABQ9GMU9_9NEOP</name>
<keyword evidence="4" id="KW-0186">Copper</keyword>
<dbReference type="PANTHER" id="PTHR11709:SF394">
    <property type="entry name" value="FI03373P-RELATED"/>
    <property type="match status" value="1"/>
</dbReference>
<evidence type="ECO:0000259" key="7">
    <source>
        <dbReference type="Pfam" id="PF07731"/>
    </source>
</evidence>
<dbReference type="EMBL" id="JARBHB010000011">
    <property type="protein sequence ID" value="KAJ8873337.1"/>
    <property type="molecule type" value="Genomic_DNA"/>
</dbReference>
<feature type="transmembrane region" description="Helical" evidence="5">
    <location>
        <begin position="874"/>
        <end position="896"/>
    </location>
</feature>
<evidence type="ECO:0000256" key="5">
    <source>
        <dbReference type="SAM" id="Phobius"/>
    </source>
</evidence>
<dbReference type="InterPro" id="IPR008972">
    <property type="entry name" value="Cupredoxin"/>
</dbReference>
<dbReference type="SUPFAM" id="SSF49503">
    <property type="entry name" value="Cupredoxins"/>
    <property type="match status" value="3"/>
</dbReference>
<evidence type="ECO:0000313" key="10">
    <source>
        <dbReference type="Proteomes" id="UP001159363"/>
    </source>
</evidence>
<dbReference type="Pfam" id="PF07731">
    <property type="entry name" value="Cu-oxidase_2"/>
    <property type="match status" value="1"/>
</dbReference>
<protein>
    <submittedName>
        <fullName evidence="9">Uncharacterized protein</fullName>
    </submittedName>
</protein>
<evidence type="ECO:0000259" key="6">
    <source>
        <dbReference type="Pfam" id="PF00394"/>
    </source>
</evidence>
<keyword evidence="5" id="KW-0472">Membrane</keyword>
<comment type="similarity">
    <text evidence="1">Belongs to the multicopper oxidase family.</text>
</comment>
<dbReference type="InterPro" id="IPR001117">
    <property type="entry name" value="Cu-oxidase_2nd"/>
</dbReference>
<dbReference type="InterPro" id="IPR011707">
    <property type="entry name" value="Cu-oxidase-like_N"/>
</dbReference>
<gene>
    <name evidence="9" type="ORF">PR048_026971</name>
</gene>
<dbReference type="CDD" id="cd13884">
    <property type="entry name" value="CuRO_2_tcLCC_insect_like"/>
    <property type="match status" value="1"/>
</dbReference>
<keyword evidence="2" id="KW-0479">Metal-binding</keyword>
<feature type="domain" description="Plastocyanin-like" evidence="7">
    <location>
        <begin position="647"/>
        <end position="741"/>
    </location>
</feature>
<evidence type="ECO:0000313" key="9">
    <source>
        <dbReference type="EMBL" id="KAJ8873337.1"/>
    </source>
</evidence>
<feature type="transmembrane region" description="Helical" evidence="5">
    <location>
        <begin position="817"/>
        <end position="840"/>
    </location>
</feature>
<feature type="transmembrane region" description="Helical" evidence="5">
    <location>
        <begin position="847"/>
        <end position="868"/>
    </location>
</feature>
<evidence type="ECO:0000256" key="1">
    <source>
        <dbReference type="ARBA" id="ARBA00010609"/>
    </source>
</evidence>
<dbReference type="Pfam" id="PF07732">
    <property type="entry name" value="Cu-oxidase_3"/>
    <property type="match status" value="1"/>
</dbReference>
<dbReference type="PANTHER" id="PTHR11709">
    <property type="entry name" value="MULTI-COPPER OXIDASE"/>
    <property type="match status" value="1"/>
</dbReference>
<feature type="domain" description="Plastocyanin-like" evidence="8">
    <location>
        <begin position="52"/>
        <end position="129"/>
    </location>
</feature>
<reference evidence="9 10" key="1">
    <citation type="submission" date="2023-02" db="EMBL/GenBank/DDBJ databases">
        <title>LHISI_Scaffold_Assembly.</title>
        <authorList>
            <person name="Stuart O.P."/>
            <person name="Cleave R."/>
            <person name="Magrath M.J.L."/>
            <person name="Mikheyev A.S."/>
        </authorList>
    </citation>
    <scope>NUCLEOTIDE SEQUENCE [LARGE SCALE GENOMIC DNA]</scope>
    <source>
        <strain evidence="9">Daus_M_001</strain>
        <tissue evidence="9">Leg muscle</tissue>
    </source>
</reference>
<dbReference type="Proteomes" id="UP001159363">
    <property type="component" value="Chromosome 10"/>
</dbReference>
<feature type="domain" description="Plastocyanin-like" evidence="6">
    <location>
        <begin position="234"/>
        <end position="359"/>
    </location>
</feature>
<organism evidence="9 10">
    <name type="scientific">Dryococelus australis</name>
    <dbReference type="NCBI Taxonomy" id="614101"/>
    <lineage>
        <taxon>Eukaryota</taxon>
        <taxon>Metazoa</taxon>
        <taxon>Ecdysozoa</taxon>
        <taxon>Arthropoda</taxon>
        <taxon>Hexapoda</taxon>
        <taxon>Insecta</taxon>
        <taxon>Pterygota</taxon>
        <taxon>Neoptera</taxon>
        <taxon>Polyneoptera</taxon>
        <taxon>Phasmatodea</taxon>
        <taxon>Verophasmatodea</taxon>
        <taxon>Anareolatae</taxon>
        <taxon>Phasmatidae</taxon>
        <taxon>Eurycanthinae</taxon>
        <taxon>Dryococelus</taxon>
    </lineage>
</organism>
<evidence type="ECO:0000256" key="3">
    <source>
        <dbReference type="ARBA" id="ARBA00023002"/>
    </source>
</evidence>